<organism evidence="1">
    <name type="scientific">Rhizophora mucronata</name>
    <name type="common">Asiatic mangrove</name>
    <dbReference type="NCBI Taxonomy" id="61149"/>
    <lineage>
        <taxon>Eukaryota</taxon>
        <taxon>Viridiplantae</taxon>
        <taxon>Streptophyta</taxon>
        <taxon>Embryophyta</taxon>
        <taxon>Tracheophyta</taxon>
        <taxon>Spermatophyta</taxon>
        <taxon>Magnoliopsida</taxon>
        <taxon>eudicotyledons</taxon>
        <taxon>Gunneridae</taxon>
        <taxon>Pentapetalae</taxon>
        <taxon>rosids</taxon>
        <taxon>fabids</taxon>
        <taxon>Malpighiales</taxon>
        <taxon>Rhizophoraceae</taxon>
        <taxon>Rhizophora</taxon>
    </lineage>
</organism>
<evidence type="ECO:0000313" key="1">
    <source>
        <dbReference type="EMBL" id="MBX65173.1"/>
    </source>
</evidence>
<name>A0A2P2QDT2_RHIMU</name>
<sequence>MNDEPKKLSYANDFGYPTCAEWGSMNPNLESKGKARNKDKVLC</sequence>
<reference evidence="1" key="1">
    <citation type="submission" date="2018-02" db="EMBL/GenBank/DDBJ databases">
        <title>Rhizophora mucronata_Transcriptome.</title>
        <authorList>
            <person name="Meera S.P."/>
            <person name="Sreeshan A."/>
            <person name="Augustine A."/>
        </authorList>
    </citation>
    <scope>NUCLEOTIDE SEQUENCE</scope>
    <source>
        <tissue evidence="1">Leaf</tissue>
    </source>
</reference>
<accession>A0A2P2QDT2</accession>
<dbReference type="EMBL" id="GGEC01084689">
    <property type="protein sequence ID" value="MBX65173.1"/>
    <property type="molecule type" value="Transcribed_RNA"/>
</dbReference>
<protein>
    <submittedName>
        <fullName evidence="1">Uncharacterized protein</fullName>
    </submittedName>
</protein>
<dbReference type="AlphaFoldDB" id="A0A2P2QDT2"/>
<proteinExistence type="predicted"/>